<keyword evidence="3" id="KW-0238">DNA-binding</keyword>
<evidence type="ECO:0000313" key="3">
    <source>
        <dbReference type="EMBL" id="SMX80083.1"/>
    </source>
</evidence>
<dbReference type="Gene3D" id="1.10.260.40">
    <property type="entry name" value="lambda repressor-like DNA-binding domains"/>
    <property type="match status" value="1"/>
</dbReference>
<feature type="region of interest" description="Disordered" evidence="1">
    <location>
        <begin position="107"/>
        <end position="196"/>
    </location>
</feature>
<name>A0A2H1IY07_9MICO</name>
<protein>
    <submittedName>
        <fullName evidence="3">Cro/C1-type HTH DNA-binding domain-containing protein</fullName>
    </submittedName>
</protein>
<dbReference type="GeneID" id="99775303"/>
<dbReference type="RefSeq" id="WP_180960606.1">
    <property type="nucleotide sequence ID" value="NZ_FXZC01000003.1"/>
</dbReference>
<dbReference type="AlphaFoldDB" id="A0A2H1IY07"/>
<feature type="domain" description="HTH cro/C1-type" evidence="2">
    <location>
        <begin position="33"/>
        <end position="69"/>
    </location>
</feature>
<dbReference type="Proteomes" id="UP000234333">
    <property type="component" value="Unassembled WGS sequence"/>
</dbReference>
<sequence length="196" mass="21288">MSRLSELLKDLKTERELTNPQIVESAKRQGLKLSAGNVSNYLNGNHPERPPTKTLAAFAKVFGVPVSDLEAAAAYTGREPFTPDPSSDRLTAPQRAAVNEIIRLLADGNTGAGESNGSPMNDAGGKPATEEAQLASDFVESKRRQREGGAGGNVHHLVPPPPAEKTAAYRTRSRDKEEEERSRQRGEETQERDDDD</sequence>
<dbReference type="GO" id="GO:0003677">
    <property type="term" value="F:DNA binding"/>
    <property type="evidence" value="ECO:0007669"/>
    <property type="project" value="UniProtKB-KW"/>
</dbReference>
<evidence type="ECO:0000313" key="4">
    <source>
        <dbReference type="Proteomes" id="UP000234333"/>
    </source>
</evidence>
<dbReference type="InterPro" id="IPR010982">
    <property type="entry name" value="Lambda_DNA-bd_dom_sf"/>
</dbReference>
<organism evidence="3 4">
    <name type="scientific">Brevibacterium casei CIP 102111</name>
    <dbReference type="NCBI Taxonomy" id="1255625"/>
    <lineage>
        <taxon>Bacteria</taxon>
        <taxon>Bacillati</taxon>
        <taxon>Actinomycetota</taxon>
        <taxon>Actinomycetes</taxon>
        <taxon>Micrococcales</taxon>
        <taxon>Brevibacteriaceae</taxon>
        <taxon>Brevibacterium</taxon>
    </lineage>
</organism>
<dbReference type="InterPro" id="IPR001387">
    <property type="entry name" value="Cro/C1-type_HTH"/>
</dbReference>
<dbReference type="PROSITE" id="PS50943">
    <property type="entry name" value="HTH_CROC1"/>
    <property type="match status" value="1"/>
</dbReference>
<evidence type="ECO:0000259" key="2">
    <source>
        <dbReference type="PROSITE" id="PS50943"/>
    </source>
</evidence>
<proteinExistence type="predicted"/>
<dbReference type="EMBL" id="FXZC01000003">
    <property type="protein sequence ID" value="SMX80083.1"/>
    <property type="molecule type" value="Genomic_DNA"/>
</dbReference>
<feature type="region of interest" description="Disordered" evidence="1">
    <location>
        <begin position="76"/>
        <end position="95"/>
    </location>
</feature>
<feature type="compositionally biased region" description="Basic and acidic residues" evidence="1">
    <location>
        <begin position="172"/>
        <end position="189"/>
    </location>
</feature>
<accession>A0A2H1IY07</accession>
<reference evidence="3 4" key="1">
    <citation type="submission" date="2017-03" db="EMBL/GenBank/DDBJ databases">
        <authorList>
            <person name="Afonso C.L."/>
            <person name="Miller P.J."/>
            <person name="Scott M.A."/>
            <person name="Spackman E."/>
            <person name="Goraichik I."/>
            <person name="Dimitrov K.M."/>
            <person name="Suarez D.L."/>
            <person name="Swayne D.E."/>
        </authorList>
    </citation>
    <scope>NUCLEOTIDE SEQUENCE [LARGE SCALE GENOMIC DNA]</scope>
    <source>
        <strain evidence="3 4">CIP 102111</strain>
    </source>
</reference>
<evidence type="ECO:0000256" key="1">
    <source>
        <dbReference type="SAM" id="MobiDB-lite"/>
    </source>
</evidence>
<gene>
    <name evidence="3" type="ORF">BC102111_01711</name>
</gene>